<dbReference type="GO" id="GO:0015627">
    <property type="term" value="C:type II protein secretion system complex"/>
    <property type="evidence" value="ECO:0007669"/>
    <property type="project" value="TreeGrafter"/>
</dbReference>
<protein>
    <recommendedName>
        <fullName evidence="3">Helix-hairpin-helix domain-containing protein</fullName>
    </recommendedName>
</protein>
<proteinExistence type="predicted"/>
<dbReference type="KEGG" id="ddn:DND132_1355"/>
<sequence precursor="true">MGGAAQPPDRLARSQNAYKDNDMQKIILSITLAAACLFFAAAAFAQDGVVSFNKASVQELMAIEDIDIPEELAKAIVDYRKANGPFKSAEDMLKVPGMTQDFMEELNPQVTDDGDVIYDPDAEPALAPSKC</sequence>
<keyword evidence="2" id="KW-1185">Reference proteome</keyword>
<dbReference type="Proteomes" id="UP000007845">
    <property type="component" value="Chromosome"/>
</dbReference>
<dbReference type="Pfam" id="PF12836">
    <property type="entry name" value="HHH_3"/>
    <property type="match status" value="1"/>
</dbReference>
<dbReference type="PANTHER" id="PTHR21180:SF32">
    <property type="entry name" value="ENDONUCLEASE_EXONUCLEASE_PHOSPHATASE FAMILY DOMAIN-CONTAINING PROTEIN 1"/>
    <property type="match status" value="1"/>
</dbReference>
<dbReference type="SUPFAM" id="SSF47781">
    <property type="entry name" value="RuvA domain 2-like"/>
    <property type="match status" value="1"/>
</dbReference>
<dbReference type="PANTHER" id="PTHR21180">
    <property type="entry name" value="ENDONUCLEASE/EXONUCLEASE/PHOSPHATASE FAMILY DOMAIN-CONTAINING PROTEIN 1"/>
    <property type="match status" value="1"/>
</dbReference>
<reference evidence="1 2" key="1">
    <citation type="journal article" date="2011" name="J. Bacteriol.">
        <title>Genome sequence of the mercury-methylating strain Desulfovibrio desulfuricans ND132.</title>
        <authorList>
            <person name="Brown S.D."/>
            <person name="Gilmour C.C."/>
            <person name="Kucken A.M."/>
            <person name="Wall J.D."/>
            <person name="Elias D.A."/>
            <person name="Brandt C.C."/>
            <person name="Podar M."/>
            <person name="Chertkov O."/>
            <person name="Held B."/>
            <person name="Bruce D.C."/>
            <person name="Detter J.C."/>
            <person name="Tapia R."/>
            <person name="Han C.S."/>
            <person name="Goodwin L.A."/>
            <person name="Cheng J.F."/>
            <person name="Pitluck S."/>
            <person name="Woyke T."/>
            <person name="Mikhailova N."/>
            <person name="Ivanova N.N."/>
            <person name="Han J."/>
            <person name="Lucas S."/>
            <person name="Lapidus A.L."/>
            <person name="Land M.L."/>
            <person name="Hauser L.J."/>
            <person name="Palumbo A.V."/>
        </authorList>
    </citation>
    <scope>NUCLEOTIDE SEQUENCE [LARGE SCALE GENOMIC DNA]</scope>
    <source>
        <strain evidence="1 2">ND132</strain>
    </source>
</reference>
<dbReference type="STRING" id="641491.DND132_1355"/>
<dbReference type="Gene3D" id="1.10.150.280">
    <property type="entry name" value="AF1531-like domain"/>
    <property type="match status" value="1"/>
</dbReference>
<dbReference type="eggNOG" id="COG1555">
    <property type="taxonomic scope" value="Bacteria"/>
</dbReference>
<name>F0JDN2_9BACT</name>
<dbReference type="AlphaFoldDB" id="F0JDN2"/>
<gene>
    <name evidence="1" type="ORF">DND132_1355</name>
</gene>
<accession>F0JDN2</accession>
<dbReference type="InterPro" id="IPR051675">
    <property type="entry name" value="Endo/Exo/Phosphatase_dom_1"/>
</dbReference>
<evidence type="ECO:0008006" key="3">
    <source>
        <dbReference type="Google" id="ProtNLM"/>
    </source>
</evidence>
<evidence type="ECO:0000313" key="1">
    <source>
        <dbReference type="EMBL" id="EGB14564.1"/>
    </source>
</evidence>
<dbReference type="EMBL" id="CP003220">
    <property type="protein sequence ID" value="EGB14564.1"/>
    <property type="molecule type" value="Genomic_DNA"/>
</dbReference>
<organism evidence="1 2">
    <name type="scientific">Pseudodesulfovibrio mercurii</name>
    <dbReference type="NCBI Taxonomy" id="641491"/>
    <lineage>
        <taxon>Bacteria</taxon>
        <taxon>Pseudomonadati</taxon>
        <taxon>Thermodesulfobacteriota</taxon>
        <taxon>Desulfovibrionia</taxon>
        <taxon>Desulfovibrionales</taxon>
        <taxon>Desulfovibrionaceae</taxon>
    </lineage>
</organism>
<dbReference type="InterPro" id="IPR010994">
    <property type="entry name" value="RuvA_2-like"/>
</dbReference>
<dbReference type="HOGENOM" id="CLU_1924170_0_0_7"/>
<dbReference type="GO" id="GO:0015628">
    <property type="term" value="P:protein secretion by the type II secretion system"/>
    <property type="evidence" value="ECO:0007669"/>
    <property type="project" value="TreeGrafter"/>
</dbReference>
<evidence type="ECO:0000313" key="2">
    <source>
        <dbReference type="Proteomes" id="UP000007845"/>
    </source>
</evidence>